<accession>A0A1Y3BHA3</accession>
<proteinExistence type="predicted"/>
<name>A0A1Y3BHA3_EURMA</name>
<reference evidence="2 3" key="1">
    <citation type="submission" date="2017-03" db="EMBL/GenBank/DDBJ databases">
        <title>Genome Survey of Euroglyphus maynei.</title>
        <authorList>
            <person name="Arlian L.G."/>
            <person name="Morgan M.S."/>
            <person name="Rider S.D."/>
        </authorList>
    </citation>
    <scope>NUCLEOTIDE SEQUENCE [LARGE SCALE GENOMIC DNA]</scope>
    <source>
        <strain evidence="2">Arlian Lab</strain>
        <tissue evidence="2">Whole body</tissue>
    </source>
</reference>
<evidence type="ECO:0000256" key="1">
    <source>
        <dbReference type="SAM" id="Phobius"/>
    </source>
</evidence>
<keyword evidence="1" id="KW-0812">Transmembrane</keyword>
<comment type="caution">
    <text evidence="2">The sequence shown here is derived from an EMBL/GenBank/DDBJ whole genome shotgun (WGS) entry which is preliminary data.</text>
</comment>
<dbReference type="EMBL" id="MUJZ01018974">
    <property type="protein sequence ID" value="OTF80300.1"/>
    <property type="molecule type" value="Genomic_DNA"/>
</dbReference>
<dbReference type="Proteomes" id="UP000194236">
    <property type="component" value="Unassembled WGS sequence"/>
</dbReference>
<protein>
    <submittedName>
        <fullName evidence="2">Uncharacterized protein</fullName>
    </submittedName>
</protein>
<gene>
    <name evidence="2" type="ORF">BLA29_009551</name>
</gene>
<feature type="transmembrane region" description="Helical" evidence="1">
    <location>
        <begin position="12"/>
        <end position="30"/>
    </location>
</feature>
<evidence type="ECO:0000313" key="2">
    <source>
        <dbReference type="EMBL" id="OTF80300.1"/>
    </source>
</evidence>
<keyword evidence="1" id="KW-0472">Membrane</keyword>
<keyword evidence="3" id="KW-1185">Reference proteome</keyword>
<evidence type="ECO:0000313" key="3">
    <source>
        <dbReference type="Proteomes" id="UP000194236"/>
    </source>
</evidence>
<organism evidence="2 3">
    <name type="scientific">Euroglyphus maynei</name>
    <name type="common">Mayne's house dust mite</name>
    <dbReference type="NCBI Taxonomy" id="6958"/>
    <lineage>
        <taxon>Eukaryota</taxon>
        <taxon>Metazoa</taxon>
        <taxon>Ecdysozoa</taxon>
        <taxon>Arthropoda</taxon>
        <taxon>Chelicerata</taxon>
        <taxon>Arachnida</taxon>
        <taxon>Acari</taxon>
        <taxon>Acariformes</taxon>
        <taxon>Sarcoptiformes</taxon>
        <taxon>Astigmata</taxon>
        <taxon>Psoroptidia</taxon>
        <taxon>Analgoidea</taxon>
        <taxon>Pyroglyphidae</taxon>
        <taxon>Pyroglyphinae</taxon>
        <taxon>Euroglyphus</taxon>
    </lineage>
</organism>
<dbReference type="AlphaFoldDB" id="A0A1Y3BHA3"/>
<sequence>MNLSSHRKIFKLSLTLIGVIIVIVELLQTICCDPFPLNNFNGDDSNNGESGSFDSIMLPKRFMSPTSKIDLHLSENDIEQAFSMGKDMVYRNWRLEDELVRDGIFTNMSHVSAVSRHQAVTTTLPLGNILDHNQEVFEETSKILLRK</sequence>
<keyword evidence="1" id="KW-1133">Transmembrane helix</keyword>